<dbReference type="PROSITE" id="PS50113">
    <property type="entry name" value="PAC"/>
    <property type="match status" value="2"/>
</dbReference>
<dbReference type="SUPFAM" id="SSF55073">
    <property type="entry name" value="Nucleotide cyclase"/>
    <property type="match status" value="1"/>
</dbReference>
<evidence type="ECO:0000313" key="5">
    <source>
        <dbReference type="Proteomes" id="UP000183952"/>
    </source>
</evidence>
<dbReference type="Gene3D" id="3.30.450.20">
    <property type="entry name" value="PAS domain"/>
    <property type="match status" value="2"/>
</dbReference>
<evidence type="ECO:0000259" key="1">
    <source>
        <dbReference type="PROSITE" id="PS50113"/>
    </source>
</evidence>
<dbReference type="Pfam" id="PF00990">
    <property type="entry name" value="GGDEF"/>
    <property type="match status" value="1"/>
</dbReference>
<name>A0A1M6PRS9_9CLOT</name>
<evidence type="ECO:0000259" key="3">
    <source>
        <dbReference type="PROSITE" id="PS51832"/>
    </source>
</evidence>
<accession>A0A1M6PRS9</accession>
<dbReference type="NCBIfam" id="TIGR00229">
    <property type="entry name" value="sensory_box"/>
    <property type="match status" value="2"/>
</dbReference>
<dbReference type="PANTHER" id="PTHR43155:SF2">
    <property type="entry name" value="CYCLIC DI-GMP PHOSPHODIESTERASE PA4108"/>
    <property type="match status" value="1"/>
</dbReference>
<dbReference type="SMART" id="SM00471">
    <property type="entry name" value="HDc"/>
    <property type="match status" value="1"/>
</dbReference>
<keyword evidence="5" id="KW-1185">Reference proteome</keyword>
<dbReference type="InterPro" id="IPR003607">
    <property type="entry name" value="HD/PDEase_dom"/>
</dbReference>
<dbReference type="STRING" id="1121331.SAMN02745248_01775"/>
<dbReference type="EMBL" id="FRAD01000014">
    <property type="protein sequence ID" value="SHK10591.1"/>
    <property type="molecule type" value="Genomic_DNA"/>
</dbReference>
<dbReference type="Proteomes" id="UP000183952">
    <property type="component" value="Unassembled WGS sequence"/>
</dbReference>
<dbReference type="Pfam" id="PF13487">
    <property type="entry name" value="HD_5"/>
    <property type="match status" value="1"/>
</dbReference>
<dbReference type="Gene3D" id="3.30.70.270">
    <property type="match status" value="1"/>
</dbReference>
<feature type="domain" description="HD-GYP" evidence="3">
    <location>
        <begin position="404"/>
        <end position="591"/>
    </location>
</feature>
<dbReference type="Pfam" id="PF08448">
    <property type="entry name" value="PAS_4"/>
    <property type="match status" value="2"/>
</dbReference>
<dbReference type="NCBIfam" id="TIGR00254">
    <property type="entry name" value="GGDEF"/>
    <property type="match status" value="1"/>
</dbReference>
<dbReference type="InterPro" id="IPR000700">
    <property type="entry name" value="PAS-assoc_C"/>
</dbReference>
<reference evidence="4 5" key="1">
    <citation type="submission" date="2016-11" db="EMBL/GenBank/DDBJ databases">
        <authorList>
            <person name="Jaros S."/>
            <person name="Januszkiewicz K."/>
            <person name="Wedrychowicz H."/>
        </authorList>
    </citation>
    <scope>NUCLEOTIDE SEQUENCE [LARGE SCALE GENOMIC DNA]</scope>
    <source>
        <strain evidence="4 5">DSM 3090</strain>
    </source>
</reference>
<dbReference type="InterPro" id="IPR000014">
    <property type="entry name" value="PAS"/>
</dbReference>
<dbReference type="PROSITE" id="PS51832">
    <property type="entry name" value="HD_GYP"/>
    <property type="match status" value="1"/>
</dbReference>
<feature type="domain" description="PAC" evidence="1">
    <location>
        <begin position="63"/>
        <end position="126"/>
    </location>
</feature>
<dbReference type="RefSeq" id="WP_072903735.1">
    <property type="nucleotide sequence ID" value="NZ_FRAD01000014.1"/>
</dbReference>
<dbReference type="SUPFAM" id="SSF109604">
    <property type="entry name" value="HD-domain/PDEase-like"/>
    <property type="match status" value="1"/>
</dbReference>
<evidence type="ECO:0000259" key="2">
    <source>
        <dbReference type="PROSITE" id="PS50887"/>
    </source>
</evidence>
<dbReference type="Gene3D" id="1.10.3210.10">
    <property type="entry name" value="Hypothetical protein af1432"/>
    <property type="match status" value="1"/>
</dbReference>
<dbReference type="CDD" id="cd00077">
    <property type="entry name" value="HDc"/>
    <property type="match status" value="1"/>
</dbReference>
<dbReference type="SUPFAM" id="SSF55785">
    <property type="entry name" value="PYP-like sensor domain (PAS domain)"/>
    <property type="match status" value="2"/>
</dbReference>
<dbReference type="PROSITE" id="PS50887">
    <property type="entry name" value="GGDEF"/>
    <property type="match status" value="1"/>
</dbReference>
<sequence>MDEKYFKAFIQSISCPVWTVGLDKKYIYVNDQYCKLFHMDDKDIDNDIIGKSIMEVAPKHLCNLFSYRLDEVLKDGTEKEYETEVNGKYIKCYIFPTKDEQGHLIAFSGLIVDISDRREKEIELSKQKSILQTIMDTIPDPIFYKDIHGKYITINKRCRSDLEEMCKGEIIGKNDMEIMYDKNLAKKFMEDDNKIISSGIVVNNQPKMVLPTGEVKIKESVKAPIMDDDNNVIGIVGLARDVTEKYEMERKLKYLCYTDVLTGLYNRASFESKIKELQKEENLPLGVIMGDVNGLKLINDTFGHLEGDRLLISISKVLKDSCPEVANLFRWGGDEFVIILPCFDDNKCRGVMEVIKKSCEKFKGSPIELSISLGGAIQWELSDNIYDVLKEAEEILYRHKILEKNNLLNSTMTSLLKNLERKSLETEHHTERMVRGAAYIGKKLNFSVGKMEDLIMAVKLHDIGKIAIDEDILTNSNNLTKDEIETMRTHCEKGYRIAKACNCLESVARAVLYHHERYDGQGYPLGIMGKDIPVISRIISVVDSYDAMTNGNFYKEPIPENEAVKEILRCSGSQFDPEIVNYFLEYIRELS</sequence>
<dbReference type="InterPro" id="IPR035965">
    <property type="entry name" value="PAS-like_dom_sf"/>
</dbReference>
<dbReference type="SMART" id="SM00267">
    <property type="entry name" value="GGDEF"/>
    <property type="match status" value="1"/>
</dbReference>
<dbReference type="AlphaFoldDB" id="A0A1M6PRS9"/>
<dbReference type="OrthoDB" id="9804747at2"/>
<dbReference type="InterPro" id="IPR043128">
    <property type="entry name" value="Rev_trsase/Diguanyl_cyclase"/>
</dbReference>
<dbReference type="CDD" id="cd01949">
    <property type="entry name" value="GGDEF"/>
    <property type="match status" value="1"/>
</dbReference>
<dbReference type="InterPro" id="IPR037522">
    <property type="entry name" value="HD_GYP_dom"/>
</dbReference>
<dbReference type="PANTHER" id="PTHR43155">
    <property type="entry name" value="CYCLIC DI-GMP PHOSPHODIESTERASE PA4108-RELATED"/>
    <property type="match status" value="1"/>
</dbReference>
<feature type="domain" description="GGDEF" evidence="2">
    <location>
        <begin position="283"/>
        <end position="412"/>
    </location>
</feature>
<dbReference type="SMART" id="SM00091">
    <property type="entry name" value="PAS"/>
    <property type="match status" value="2"/>
</dbReference>
<protein>
    <submittedName>
        <fullName evidence="4">PAS domain S-box-containing protein/diguanylate cyclase (GGDEF) domain-containing protein</fullName>
    </submittedName>
</protein>
<evidence type="ECO:0000313" key="4">
    <source>
        <dbReference type="EMBL" id="SHK10591.1"/>
    </source>
</evidence>
<feature type="domain" description="PAC" evidence="1">
    <location>
        <begin position="202"/>
        <end position="254"/>
    </location>
</feature>
<dbReference type="InterPro" id="IPR029787">
    <property type="entry name" value="Nucleotide_cyclase"/>
</dbReference>
<dbReference type="InterPro" id="IPR013656">
    <property type="entry name" value="PAS_4"/>
</dbReference>
<organism evidence="4 5">
    <name type="scientific">Hathewaya proteolytica DSM 3090</name>
    <dbReference type="NCBI Taxonomy" id="1121331"/>
    <lineage>
        <taxon>Bacteria</taxon>
        <taxon>Bacillati</taxon>
        <taxon>Bacillota</taxon>
        <taxon>Clostridia</taxon>
        <taxon>Eubacteriales</taxon>
        <taxon>Clostridiaceae</taxon>
        <taxon>Hathewaya</taxon>
    </lineage>
</organism>
<gene>
    <name evidence="4" type="ORF">SAMN02745248_01775</name>
</gene>
<proteinExistence type="predicted"/>
<dbReference type="InterPro" id="IPR000160">
    <property type="entry name" value="GGDEF_dom"/>
</dbReference>